<protein>
    <submittedName>
        <fullName evidence="1">Uncharacterized protein</fullName>
    </submittedName>
</protein>
<gene>
    <name evidence="1" type="ORF">BACI348_51039</name>
</gene>
<dbReference type="Proteomes" id="UP000433089">
    <property type="component" value="Unassembled WGS sequence"/>
</dbReference>
<dbReference type="AlphaFoldDB" id="A0A653Y5F2"/>
<accession>A0A653Y5F2</accession>
<dbReference type="EMBL" id="CABWLH010000010">
    <property type="protein sequence ID" value="VXC37672.1"/>
    <property type="molecule type" value="Genomic_DNA"/>
</dbReference>
<sequence>MYLFEEQMNIHYFFINHTRGVVMDLILFTFKEITKGNKNLARTGFQI</sequence>
<evidence type="ECO:0000313" key="2">
    <source>
        <dbReference type="Proteomes" id="UP000433089"/>
    </source>
</evidence>
<reference evidence="1 2" key="1">
    <citation type="submission" date="2019-10" db="EMBL/GenBank/DDBJ databases">
        <authorList>
            <person name="Karimi E."/>
        </authorList>
    </citation>
    <scope>NUCLEOTIDE SEQUENCE [LARGE SCALE GENOMIC DNA]</scope>
    <source>
        <strain evidence="1">Bacillus sp. 348</strain>
    </source>
</reference>
<name>A0A653Y5F2_BACAB</name>
<evidence type="ECO:0000313" key="1">
    <source>
        <dbReference type="EMBL" id="VXC37672.1"/>
    </source>
</evidence>
<organism evidence="1 2">
    <name type="scientific">Bacillus altitudinis</name>
    <dbReference type="NCBI Taxonomy" id="293387"/>
    <lineage>
        <taxon>Bacteria</taxon>
        <taxon>Bacillati</taxon>
        <taxon>Bacillota</taxon>
        <taxon>Bacilli</taxon>
        <taxon>Bacillales</taxon>
        <taxon>Bacillaceae</taxon>
        <taxon>Bacillus</taxon>
    </lineage>
</organism>
<proteinExistence type="predicted"/>